<organism evidence="1">
    <name type="scientific">uncultured Caudovirales phage</name>
    <dbReference type="NCBI Taxonomy" id="2100421"/>
    <lineage>
        <taxon>Viruses</taxon>
        <taxon>Duplodnaviria</taxon>
        <taxon>Heunggongvirae</taxon>
        <taxon>Uroviricota</taxon>
        <taxon>Caudoviricetes</taxon>
        <taxon>Peduoviridae</taxon>
        <taxon>Maltschvirus</taxon>
        <taxon>Maltschvirus maltsch</taxon>
    </lineage>
</organism>
<reference evidence="1" key="1">
    <citation type="submission" date="2020-05" db="EMBL/GenBank/DDBJ databases">
        <authorList>
            <person name="Chiriac C."/>
            <person name="Salcher M."/>
            <person name="Ghai R."/>
            <person name="Kavagutti S V."/>
        </authorList>
    </citation>
    <scope>NUCLEOTIDE SEQUENCE</scope>
</reference>
<accession>A0A6J5RJF0</accession>
<name>A0A6J5RJF0_9CAUD</name>
<gene>
    <name evidence="1" type="ORF">UFOVP1323_41</name>
</gene>
<sequence>MAEKDGNTMLYVIDDKMNEDMESGILRWLVTTDEDGEDFEQEVARFTKETDAEQFVAMKTER</sequence>
<dbReference type="EMBL" id="LR797264">
    <property type="protein sequence ID" value="CAB4197680.1"/>
    <property type="molecule type" value="Genomic_DNA"/>
</dbReference>
<proteinExistence type="predicted"/>
<protein>
    <submittedName>
        <fullName evidence="1">Uncharacterized protein</fullName>
    </submittedName>
</protein>
<evidence type="ECO:0000313" key="1">
    <source>
        <dbReference type="EMBL" id="CAB4197680.1"/>
    </source>
</evidence>